<evidence type="ECO:0000256" key="1">
    <source>
        <dbReference type="SAM" id="MobiDB-lite"/>
    </source>
</evidence>
<dbReference type="Pfam" id="PF12412">
    <property type="entry name" value="DUF3667"/>
    <property type="match status" value="1"/>
</dbReference>
<sequence>MNQPAPAPPASDSCANCGATLQGKYCHACGQPIKGMIRPLSGLTADVIDSVFNIDSRILRTIGPLYFRPGFLTTEYFIGRRQRYVTPFRLVFFLTIIAFLLAQLYSDQTGLSNSPLFKMGTNSIAAATTQETVFHFRDEALKEIEEATRKSGLPPEARKALEEARAEILRQSQARMEYLKKVQEARAKGLPPPAPQSADEGNPVPDSAHWRKRKESKESPAGEPAPAEENKPAAETPAGGAPSEAPAAPAIEIPGATVPPIQLPPIPEVRDKDGKVVPTPPVPQLPGTDGEKEPEITFSGGKPWDPKTNPLTFDFLPEAGNAKVNELIGTMRHNLKRISTEPKRMMAAYFGVLPQTLFVLMPLFAVMLKFFYIFKRRYYMEHLIVALHSHAFLSLSVLLISLLGLARLAFPAATTPLTWLMMAAGWWMPLYLLLMQKRVYRQNWFMTLLKFSIIGTCYTVLVSVALAIAAVIALAVA</sequence>
<accession>A0ABT1QP66</accession>
<keyword evidence="2" id="KW-1133">Transmembrane helix</keyword>
<keyword evidence="4" id="KW-1185">Reference proteome</keyword>
<keyword evidence="2" id="KW-0812">Transmembrane</keyword>
<dbReference type="InterPro" id="IPR022134">
    <property type="entry name" value="DUF3667"/>
</dbReference>
<dbReference type="RefSeq" id="WP_255911987.1">
    <property type="nucleotide sequence ID" value="NZ_JANFQO010000003.1"/>
</dbReference>
<comment type="caution">
    <text evidence="3">The sequence shown here is derived from an EMBL/GenBank/DDBJ whole genome shotgun (WGS) entry which is preliminary data.</text>
</comment>
<evidence type="ECO:0000313" key="3">
    <source>
        <dbReference type="EMBL" id="MCQ4164027.1"/>
    </source>
</evidence>
<keyword evidence="2" id="KW-0472">Membrane</keyword>
<feature type="transmembrane region" description="Helical" evidence="2">
    <location>
        <begin position="417"/>
        <end position="435"/>
    </location>
</feature>
<dbReference type="EMBL" id="JANFQO010000003">
    <property type="protein sequence ID" value="MCQ4164027.1"/>
    <property type="molecule type" value="Genomic_DNA"/>
</dbReference>
<organism evidence="3 4">
    <name type="scientific">Tahibacter harae</name>
    <dbReference type="NCBI Taxonomy" id="2963937"/>
    <lineage>
        <taxon>Bacteria</taxon>
        <taxon>Pseudomonadati</taxon>
        <taxon>Pseudomonadota</taxon>
        <taxon>Gammaproteobacteria</taxon>
        <taxon>Lysobacterales</taxon>
        <taxon>Rhodanobacteraceae</taxon>
        <taxon>Tahibacter</taxon>
    </lineage>
</organism>
<name>A0ABT1QP66_9GAMM</name>
<protein>
    <submittedName>
        <fullName evidence="3">DUF3667 domain-containing protein</fullName>
    </submittedName>
</protein>
<evidence type="ECO:0000313" key="4">
    <source>
        <dbReference type="Proteomes" id="UP001165498"/>
    </source>
</evidence>
<proteinExistence type="predicted"/>
<feature type="transmembrane region" description="Helical" evidence="2">
    <location>
        <begin position="383"/>
        <end position="405"/>
    </location>
</feature>
<feature type="region of interest" description="Disordered" evidence="1">
    <location>
        <begin position="183"/>
        <end position="303"/>
    </location>
</feature>
<reference evidence="3" key="1">
    <citation type="submission" date="2022-07" db="EMBL/GenBank/DDBJ databases">
        <title>Tahibacter sp., a new gammaproteobacterium isolated from the silt sample collected at pig farm.</title>
        <authorList>
            <person name="Chen H."/>
        </authorList>
    </citation>
    <scope>NUCLEOTIDE SEQUENCE</scope>
    <source>
        <strain evidence="3">P2K</strain>
    </source>
</reference>
<feature type="transmembrane region" description="Helical" evidence="2">
    <location>
        <begin position="447"/>
        <end position="476"/>
    </location>
</feature>
<evidence type="ECO:0000256" key="2">
    <source>
        <dbReference type="SAM" id="Phobius"/>
    </source>
</evidence>
<dbReference type="Proteomes" id="UP001165498">
    <property type="component" value="Unassembled WGS sequence"/>
</dbReference>
<feature type="compositionally biased region" description="Low complexity" evidence="1">
    <location>
        <begin position="221"/>
        <end position="256"/>
    </location>
</feature>
<feature type="transmembrane region" description="Helical" evidence="2">
    <location>
        <begin position="88"/>
        <end position="106"/>
    </location>
</feature>
<gene>
    <name evidence="3" type="ORF">NM961_04820</name>
</gene>
<feature type="transmembrane region" description="Helical" evidence="2">
    <location>
        <begin position="346"/>
        <end position="371"/>
    </location>
</feature>